<keyword evidence="2" id="KW-0812">Transmembrane</keyword>
<reference evidence="3 4" key="1">
    <citation type="journal article" date="2024" name="J Genomics">
        <title>Draft genome sequencing and assembly of Favolaschia claudopus CIRM-BRFM 2984 isolated from oak limbs.</title>
        <authorList>
            <person name="Navarro D."/>
            <person name="Drula E."/>
            <person name="Chaduli D."/>
            <person name="Cazenave R."/>
            <person name="Ahrendt S."/>
            <person name="Wang J."/>
            <person name="Lipzen A."/>
            <person name="Daum C."/>
            <person name="Barry K."/>
            <person name="Grigoriev I.V."/>
            <person name="Favel A."/>
            <person name="Rosso M.N."/>
            <person name="Martin F."/>
        </authorList>
    </citation>
    <scope>NUCLEOTIDE SEQUENCE [LARGE SCALE GENOMIC DNA]</scope>
    <source>
        <strain evidence="3 4">CIRM-BRFM 2984</strain>
    </source>
</reference>
<feature type="transmembrane region" description="Helical" evidence="2">
    <location>
        <begin position="258"/>
        <end position="280"/>
    </location>
</feature>
<feature type="transmembrane region" description="Helical" evidence="2">
    <location>
        <begin position="20"/>
        <end position="40"/>
    </location>
</feature>
<feature type="transmembrane region" description="Helical" evidence="2">
    <location>
        <begin position="183"/>
        <end position="203"/>
    </location>
</feature>
<comment type="caution">
    <text evidence="3">The sequence shown here is derived from an EMBL/GenBank/DDBJ whole genome shotgun (WGS) entry which is preliminary data.</text>
</comment>
<dbReference type="AlphaFoldDB" id="A0AAW0EJW2"/>
<evidence type="ECO:0000256" key="1">
    <source>
        <dbReference type="SAM" id="MobiDB-lite"/>
    </source>
</evidence>
<name>A0AAW0EJW2_9AGAR</name>
<feature type="transmembrane region" description="Helical" evidence="2">
    <location>
        <begin position="215"/>
        <end position="238"/>
    </location>
</feature>
<accession>A0AAW0EJW2</accession>
<organism evidence="3 4">
    <name type="scientific">Favolaschia claudopus</name>
    <dbReference type="NCBI Taxonomy" id="2862362"/>
    <lineage>
        <taxon>Eukaryota</taxon>
        <taxon>Fungi</taxon>
        <taxon>Dikarya</taxon>
        <taxon>Basidiomycota</taxon>
        <taxon>Agaricomycotina</taxon>
        <taxon>Agaricomycetes</taxon>
        <taxon>Agaricomycetidae</taxon>
        <taxon>Agaricales</taxon>
        <taxon>Marasmiineae</taxon>
        <taxon>Mycenaceae</taxon>
        <taxon>Favolaschia</taxon>
    </lineage>
</organism>
<keyword evidence="2" id="KW-1133">Transmembrane helix</keyword>
<sequence length="334" mass="37791">MPTIPALVGGIAVRAYDLPGSIVFAAAFALLHTALAIRLIDKRWRTILVLQPLLFCIERQILFTLRAGVAARPHTESDGLSRFMQASFTLGYLDTSETVLKLIRTVLVNSTTGTPVSDIEGRSSLAESTTPVDRPRRRFWYRRWADFLEFLFLGALAAGIIATAQQSGPEESGENFAHQLERYISSGVGLTLVLLEMFTVIWASRNIPQIDRRAVRLLLALTAVLVIPPIYRLAVMWHTTPDVRALNHDSLNTRLDKTLFYIMHLVPEWTAIFLMCLFNVREICQTGFKGDTRWWDETPKERAKRERKEREKAQKKAEAAKSRSTIELALLGNR</sequence>
<feature type="compositionally biased region" description="Basic and acidic residues" evidence="1">
    <location>
        <begin position="299"/>
        <end position="321"/>
    </location>
</feature>
<protein>
    <submittedName>
        <fullName evidence="3">Uncharacterized protein</fullName>
    </submittedName>
</protein>
<feature type="region of interest" description="Disordered" evidence="1">
    <location>
        <begin position="299"/>
        <end position="334"/>
    </location>
</feature>
<proteinExistence type="predicted"/>
<dbReference type="Proteomes" id="UP001362999">
    <property type="component" value="Unassembled WGS sequence"/>
</dbReference>
<evidence type="ECO:0000313" key="4">
    <source>
        <dbReference type="Proteomes" id="UP001362999"/>
    </source>
</evidence>
<gene>
    <name evidence="3" type="ORF">R3P38DRAFT_2825534</name>
</gene>
<evidence type="ECO:0000256" key="2">
    <source>
        <dbReference type="SAM" id="Phobius"/>
    </source>
</evidence>
<feature type="transmembrane region" description="Helical" evidence="2">
    <location>
        <begin position="144"/>
        <end position="163"/>
    </location>
</feature>
<keyword evidence="2" id="KW-0472">Membrane</keyword>
<dbReference type="EMBL" id="JAWWNJ010000001">
    <property type="protein sequence ID" value="KAK7064610.1"/>
    <property type="molecule type" value="Genomic_DNA"/>
</dbReference>
<keyword evidence="4" id="KW-1185">Reference proteome</keyword>
<evidence type="ECO:0000313" key="3">
    <source>
        <dbReference type="EMBL" id="KAK7064610.1"/>
    </source>
</evidence>